<dbReference type="AlphaFoldDB" id="A0A934HT48"/>
<proteinExistence type="predicted"/>
<gene>
    <name evidence="1" type="ORF">I6U51_08780</name>
</gene>
<keyword evidence="2" id="KW-1185">Reference proteome</keyword>
<dbReference type="Proteomes" id="UP000622687">
    <property type="component" value="Unassembled WGS sequence"/>
</dbReference>
<dbReference type="EMBL" id="JAEEGB010000008">
    <property type="protein sequence ID" value="MBI6872808.1"/>
    <property type="molecule type" value="Genomic_DNA"/>
</dbReference>
<comment type="caution">
    <text evidence="1">The sequence shown here is derived from an EMBL/GenBank/DDBJ whole genome shotgun (WGS) entry which is preliminary data.</text>
</comment>
<evidence type="ECO:0000313" key="1">
    <source>
        <dbReference type="EMBL" id="MBI6872808.1"/>
    </source>
</evidence>
<evidence type="ECO:0000313" key="2">
    <source>
        <dbReference type="Proteomes" id="UP000622687"/>
    </source>
</evidence>
<accession>A0A934HT48</accession>
<name>A0A934HT48_9CLOT</name>
<dbReference type="RefSeq" id="WP_211142301.1">
    <property type="nucleotide sequence ID" value="NZ_JAEEGB010000008.1"/>
</dbReference>
<protein>
    <submittedName>
        <fullName evidence="1">Uncharacterized protein</fullName>
    </submittedName>
</protein>
<sequence>MERLYYCSECKRVITNEGKCEYCDSSDVKELMLKTPVNVIGTKTKGKVLKIKEGKVDLIIRDEANNKLLKEYNAEQLRKVL</sequence>
<organism evidence="1 2">
    <name type="scientific">Clostridium aciditolerans</name>
    <dbReference type="NCBI Taxonomy" id="339861"/>
    <lineage>
        <taxon>Bacteria</taxon>
        <taxon>Bacillati</taxon>
        <taxon>Bacillota</taxon>
        <taxon>Clostridia</taxon>
        <taxon>Eubacteriales</taxon>
        <taxon>Clostridiaceae</taxon>
        <taxon>Clostridium</taxon>
    </lineage>
</organism>
<reference evidence="1" key="1">
    <citation type="submission" date="2020-12" db="EMBL/GenBank/DDBJ databases">
        <title>Clostridium thailandense sp. nov., a novel acetogenic bacterium isolated from peat land soil in Thailand.</title>
        <authorList>
            <person name="Chaikitkaew S."/>
            <person name="Birkeland N.K."/>
        </authorList>
    </citation>
    <scope>NUCLEOTIDE SEQUENCE</scope>
    <source>
        <strain evidence="1">DSM 17425</strain>
    </source>
</reference>